<sequence length="291" mass="31476">MIATTSQHTIQDVKMKALISRLTVISALLFPALSSAVVIPGNIHPGRYTFFLTEKGGEMLRDMNDAAVSVKVNNKAGFTVEAQRMAAAANISPLLYAASPLEGNFIRYDSKPVKALTCLITSRNMPGTNKNYSWEETYCLDETGAAYIGTKGWPSRAIFDKSCEVGASDCPVYLSLKNDPPTMRNDVAQYIPYNSSHITKEKEKRPQPTATETVAEQDSYEVSFTKASSCADNKLIVKNISTGKTAAITGLNGCAFDPKKNAVVIFPQNEYVGVYSGSSSASEEIASVDLP</sequence>
<reference evidence="2" key="1">
    <citation type="submission" date="2020-06" db="EMBL/GenBank/DDBJ databases">
        <title>REHAB project genomes.</title>
        <authorList>
            <person name="Shaw L.P."/>
        </authorList>
    </citation>
    <scope>NUCLEOTIDE SEQUENCE [LARGE SCALE GENOMIC DNA]</scope>
    <source>
        <strain evidence="2">RHBSTW-00334</strain>
    </source>
</reference>
<evidence type="ECO:0000313" key="1">
    <source>
        <dbReference type="EMBL" id="QLY35967.1"/>
    </source>
</evidence>
<dbReference type="Proteomes" id="UP000512043">
    <property type="component" value="Chromosome"/>
</dbReference>
<proteinExistence type="predicted"/>
<dbReference type="RefSeq" id="WP_181625726.1">
    <property type="nucleotide sequence ID" value="NZ_CP056597.1"/>
</dbReference>
<evidence type="ECO:0000313" key="2">
    <source>
        <dbReference type="Proteomes" id="UP000512043"/>
    </source>
</evidence>
<dbReference type="EMBL" id="CP056597">
    <property type="protein sequence ID" value="QLY35967.1"/>
    <property type="molecule type" value="Genomic_DNA"/>
</dbReference>
<name>A0ABD7AVM5_CITFR</name>
<protein>
    <submittedName>
        <fullName evidence="1">Uncharacterized protein</fullName>
    </submittedName>
</protein>
<dbReference type="AlphaFoldDB" id="A0ABD7AVM5"/>
<gene>
    <name evidence="1" type="ORF">HV164_05285</name>
</gene>
<accession>A0ABD7AVM5</accession>
<organism evidence="1 2">
    <name type="scientific">Citrobacter freundii</name>
    <dbReference type="NCBI Taxonomy" id="546"/>
    <lineage>
        <taxon>Bacteria</taxon>
        <taxon>Pseudomonadati</taxon>
        <taxon>Pseudomonadota</taxon>
        <taxon>Gammaproteobacteria</taxon>
        <taxon>Enterobacterales</taxon>
        <taxon>Enterobacteriaceae</taxon>
        <taxon>Citrobacter</taxon>
        <taxon>Citrobacter freundii complex</taxon>
    </lineage>
</organism>